<sequence length="528" mass="58738">MLAGFDQRARNPRPRNRKRADREVTHTAEPTAPTAAPWPAPEPLPSGLPAVAPFALDLLPAALRPWVADISERMQCPPDYPAVSAMVTLAAVVGRQMAIRPKCQDDWTVTPNLWGAVVGRPSLLKTPAIQEPIRMIDALEAKARQVFDHENTNYEAALLVHKETSKEAIKRVSKAVHEKDAGRAHSIALEAVQEPPPPMRKRYKTHDATVEKLGDLLRENPRGMLLYRDELIGFLKSLDQDGREGSRAFYLEAWNGTGGFTFDRMGRGTVEIAGACVSIIGGIQPGPIGDYMVSAIRGGIGDDGLVQRFQLAVWPDATRDWHNVDRWPDTAARDTARAVYERLDCIDPDALHATWEDGDALPWVRFDEAAQREFNAWREVLEHRLRDDDLHPCLESHLAKFRSLVPSLALLCHLADVPEGGPVGLASAQRAMAWVEYLETHARRIYAPAMAVDMAAALELDRRLKGLPAPFTARDVYRKGWRFLDRKGTSDALAVLIEFGRIRAEDGDAQGRPTTRYTVHPSILEDKT</sequence>
<accession>A0A2K8UH54</accession>
<evidence type="ECO:0000256" key="1">
    <source>
        <dbReference type="SAM" id="MobiDB-lite"/>
    </source>
</evidence>
<feature type="compositionally biased region" description="Basic residues" evidence="1">
    <location>
        <begin position="10"/>
        <end position="19"/>
    </location>
</feature>
<gene>
    <name evidence="2" type="ORF">THSYN_24260</name>
</gene>
<proteinExistence type="predicted"/>
<reference evidence="2 3" key="1">
    <citation type="submission" date="2017-03" db="EMBL/GenBank/DDBJ databases">
        <title>Complete genome sequence of Candidatus 'Thiodictyon syntrophicum' sp. nov. strain Cad16T, a photolithoautotroph purple sulfur bacterium isolated from an alpine meromictic lake.</title>
        <authorList>
            <person name="Luedin S.M."/>
            <person name="Pothier J.F."/>
            <person name="Danza F."/>
            <person name="Storelli N."/>
            <person name="Wittwer M."/>
            <person name="Tonolla M."/>
        </authorList>
    </citation>
    <scope>NUCLEOTIDE SEQUENCE [LARGE SCALE GENOMIC DNA]</scope>
    <source>
        <strain evidence="2 3">Cad16T</strain>
    </source>
</reference>
<dbReference type="OrthoDB" id="784829at2"/>
<evidence type="ECO:0008006" key="4">
    <source>
        <dbReference type="Google" id="ProtNLM"/>
    </source>
</evidence>
<dbReference type="AlphaFoldDB" id="A0A2K8UH54"/>
<dbReference type="Pfam" id="PF13148">
    <property type="entry name" value="DUF3987"/>
    <property type="match status" value="1"/>
</dbReference>
<dbReference type="InterPro" id="IPR025048">
    <property type="entry name" value="DUF3987"/>
</dbReference>
<evidence type="ECO:0000313" key="3">
    <source>
        <dbReference type="Proteomes" id="UP000232638"/>
    </source>
</evidence>
<protein>
    <recommendedName>
        <fullName evidence="4">DUF3987 domain-containing protein</fullName>
    </recommendedName>
</protein>
<dbReference type="EMBL" id="CP020370">
    <property type="protein sequence ID" value="AUB84914.1"/>
    <property type="molecule type" value="Genomic_DNA"/>
</dbReference>
<name>A0A2K8UH54_9GAMM</name>
<evidence type="ECO:0000313" key="2">
    <source>
        <dbReference type="EMBL" id="AUB84914.1"/>
    </source>
</evidence>
<dbReference type="Proteomes" id="UP000232638">
    <property type="component" value="Chromosome"/>
</dbReference>
<keyword evidence="3" id="KW-1185">Reference proteome</keyword>
<feature type="region of interest" description="Disordered" evidence="1">
    <location>
        <begin position="1"/>
        <end position="42"/>
    </location>
</feature>
<dbReference type="KEGG" id="tsy:THSYN_24260"/>
<organism evidence="2 3">
    <name type="scientific">Candidatus Thiodictyon syntrophicum</name>
    <dbReference type="NCBI Taxonomy" id="1166950"/>
    <lineage>
        <taxon>Bacteria</taxon>
        <taxon>Pseudomonadati</taxon>
        <taxon>Pseudomonadota</taxon>
        <taxon>Gammaproteobacteria</taxon>
        <taxon>Chromatiales</taxon>
        <taxon>Chromatiaceae</taxon>
        <taxon>Thiodictyon</taxon>
    </lineage>
</organism>